<comment type="similarity">
    <text evidence="10 11 14">Belongs to the peptidase S16 family.</text>
</comment>
<evidence type="ECO:0000256" key="3">
    <source>
        <dbReference type="ARBA" id="ARBA00022670"/>
    </source>
</evidence>
<dbReference type="RefSeq" id="WP_068861810.1">
    <property type="nucleotide sequence ID" value="NZ_LZYB01000001.1"/>
</dbReference>
<dbReference type="GO" id="GO:0034605">
    <property type="term" value="P:cellular response to heat"/>
    <property type="evidence" value="ECO:0007669"/>
    <property type="project" value="UniProtKB-UniRule"/>
</dbReference>
<dbReference type="SMART" id="SM00382">
    <property type="entry name" value="AAA"/>
    <property type="match status" value="1"/>
</dbReference>
<dbReference type="STRING" id="1300349.I603_0026"/>
<keyword evidence="2 10" id="KW-0963">Cytoplasm</keyword>
<dbReference type="InterPro" id="IPR003959">
    <property type="entry name" value="ATPase_AAA_core"/>
</dbReference>
<evidence type="ECO:0000256" key="4">
    <source>
        <dbReference type="ARBA" id="ARBA00022741"/>
    </source>
</evidence>
<dbReference type="GO" id="GO:0005524">
    <property type="term" value="F:ATP binding"/>
    <property type="evidence" value="ECO:0007669"/>
    <property type="project" value="UniProtKB-UniRule"/>
</dbReference>
<dbReference type="CDD" id="cd19500">
    <property type="entry name" value="RecA-like_Lon"/>
    <property type="match status" value="1"/>
</dbReference>
<dbReference type="GO" id="GO:0004252">
    <property type="term" value="F:serine-type endopeptidase activity"/>
    <property type="evidence" value="ECO:0007669"/>
    <property type="project" value="UniProtKB-UniRule"/>
</dbReference>
<proteinExistence type="evidence at transcript level"/>
<dbReference type="NCBIfam" id="NF008053">
    <property type="entry name" value="PRK10787.1"/>
    <property type="match status" value="1"/>
</dbReference>
<dbReference type="SMART" id="SM00464">
    <property type="entry name" value="LON"/>
    <property type="match status" value="1"/>
</dbReference>
<evidence type="ECO:0000256" key="10">
    <source>
        <dbReference type="HAMAP-Rule" id="MF_01973"/>
    </source>
</evidence>
<dbReference type="GO" id="GO:0005737">
    <property type="term" value="C:cytoplasm"/>
    <property type="evidence" value="ECO:0007669"/>
    <property type="project" value="UniProtKB-SubCell"/>
</dbReference>
<feature type="binding site" evidence="10 13">
    <location>
        <begin position="351"/>
        <end position="358"/>
    </location>
    <ligand>
        <name>ATP</name>
        <dbReference type="ChEBI" id="CHEBI:30616"/>
    </ligand>
</feature>
<evidence type="ECO:0000256" key="7">
    <source>
        <dbReference type="ARBA" id="ARBA00022840"/>
    </source>
</evidence>
<dbReference type="InterPro" id="IPR008269">
    <property type="entry name" value="Lon_proteolytic"/>
</dbReference>
<dbReference type="AlphaFoldDB" id="A0A1A7BL55"/>
<dbReference type="SUPFAM" id="SSF52540">
    <property type="entry name" value="P-loop containing nucleoside triphosphate hydrolases"/>
    <property type="match status" value="1"/>
</dbReference>
<dbReference type="Gene3D" id="3.40.50.300">
    <property type="entry name" value="P-loop containing nucleotide triphosphate hydrolases"/>
    <property type="match status" value="1"/>
</dbReference>
<dbReference type="InterPro" id="IPR014721">
    <property type="entry name" value="Ribsml_uS5_D2-typ_fold_subgr"/>
</dbReference>
<dbReference type="InterPro" id="IPR015947">
    <property type="entry name" value="PUA-like_sf"/>
</dbReference>
<evidence type="ECO:0000259" key="16">
    <source>
        <dbReference type="PROSITE" id="PS51786"/>
    </source>
</evidence>
<accession>A0A1A7BL55</accession>
<dbReference type="InterPro" id="IPR046336">
    <property type="entry name" value="Lon_prtase_N_sf"/>
</dbReference>
<comment type="induction">
    <text evidence="10">By heat shock.</text>
</comment>
<reference evidence="18 19" key="1">
    <citation type="submission" date="2016-06" db="EMBL/GenBank/DDBJ databases">
        <title>Genome sequence of Porphyrobacter dokdonensis DSW-74.</title>
        <authorList>
            <person name="Kim J.F."/>
            <person name="Song J.Y."/>
        </authorList>
    </citation>
    <scope>NUCLEOTIDE SEQUENCE [LARGE SCALE GENOMIC DNA]</scope>
    <source>
        <strain evidence="18 19">DSW-74</strain>
    </source>
</reference>
<keyword evidence="3 10" id="KW-0645">Protease</keyword>
<evidence type="ECO:0000256" key="14">
    <source>
        <dbReference type="PROSITE-ProRule" id="PRU01122"/>
    </source>
</evidence>
<dbReference type="Proteomes" id="UP000092484">
    <property type="component" value="Unassembled WGS sequence"/>
</dbReference>
<feature type="domain" description="Lon proteolytic" evidence="16">
    <location>
        <begin position="586"/>
        <end position="767"/>
    </location>
</feature>
<dbReference type="SUPFAM" id="SSF88697">
    <property type="entry name" value="PUA domain-like"/>
    <property type="match status" value="1"/>
</dbReference>
<dbReference type="FunFam" id="3.40.50.300:FF:000021">
    <property type="entry name" value="Lon protease homolog"/>
    <property type="match status" value="1"/>
</dbReference>
<comment type="catalytic activity">
    <reaction evidence="9 10 11 14">
        <text>Hydrolysis of proteins in presence of ATP.</text>
        <dbReference type="EC" id="3.4.21.53"/>
    </reaction>
</comment>
<dbReference type="Gene3D" id="1.10.8.60">
    <property type="match status" value="1"/>
</dbReference>
<dbReference type="InterPro" id="IPR003111">
    <property type="entry name" value="Lon_prtase_N"/>
</dbReference>
<dbReference type="InterPro" id="IPR003593">
    <property type="entry name" value="AAA+_ATPase"/>
</dbReference>
<dbReference type="Pfam" id="PF02190">
    <property type="entry name" value="LON_substr_bdg"/>
    <property type="match status" value="1"/>
</dbReference>
<feature type="active site" evidence="10 12">
    <location>
        <position position="673"/>
    </location>
</feature>
<evidence type="ECO:0000256" key="11">
    <source>
        <dbReference type="PIRNR" id="PIRNR001174"/>
    </source>
</evidence>
<evidence type="ECO:0000256" key="6">
    <source>
        <dbReference type="ARBA" id="ARBA00022825"/>
    </source>
</evidence>
<comment type="function">
    <text evidence="10">ATP-dependent serine protease that mediates the selective degradation of mutant and abnormal proteins as well as certain short-lived regulatory proteins. Required for cellular homeostasis and for survival from DNA damage and developmental changes induced by stress. Degrades polypeptides processively to yield small peptide fragments that are 5 to 10 amino acids long. Binds to DNA in a double-stranded, site-specific manner.</text>
</comment>
<dbReference type="GO" id="GO:0004176">
    <property type="term" value="F:ATP-dependent peptidase activity"/>
    <property type="evidence" value="ECO:0007669"/>
    <property type="project" value="UniProtKB-UniRule"/>
</dbReference>
<dbReference type="PIRSF" id="PIRSF001174">
    <property type="entry name" value="Lon_proteas"/>
    <property type="match status" value="1"/>
</dbReference>
<protein>
    <recommendedName>
        <fullName evidence="10 11">Lon protease</fullName>
        <ecNumber evidence="10 11">3.4.21.53</ecNumber>
    </recommendedName>
    <alternativeName>
        <fullName evidence="10">ATP-dependent protease La</fullName>
    </alternativeName>
</protein>
<evidence type="ECO:0000256" key="15">
    <source>
        <dbReference type="SAM" id="MobiDB-lite"/>
    </source>
</evidence>
<evidence type="ECO:0000256" key="8">
    <source>
        <dbReference type="ARBA" id="ARBA00023016"/>
    </source>
</evidence>
<dbReference type="PANTHER" id="PTHR10046">
    <property type="entry name" value="ATP DEPENDENT LON PROTEASE FAMILY MEMBER"/>
    <property type="match status" value="1"/>
</dbReference>
<dbReference type="InterPro" id="IPR020568">
    <property type="entry name" value="Ribosomal_Su5_D2-typ_SF"/>
</dbReference>
<evidence type="ECO:0000259" key="17">
    <source>
        <dbReference type="PROSITE" id="PS51787"/>
    </source>
</evidence>
<gene>
    <name evidence="10" type="primary">lon</name>
    <name evidence="18" type="ORF">I603_0026</name>
</gene>
<name>A0A1A7BL55_9SPHN</name>
<keyword evidence="7 10" id="KW-0067">ATP-binding</keyword>
<dbReference type="Pfam" id="PF00004">
    <property type="entry name" value="AAA"/>
    <property type="match status" value="1"/>
</dbReference>
<dbReference type="NCBIfam" id="TIGR00763">
    <property type="entry name" value="lon"/>
    <property type="match status" value="1"/>
</dbReference>
<keyword evidence="5 10" id="KW-0378">Hydrolase</keyword>
<keyword evidence="6 10" id="KW-0720">Serine protease</keyword>
<comment type="caution">
    <text evidence="18">The sequence shown here is derived from an EMBL/GenBank/DDBJ whole genome shotgun (WGS) entry which is preliminary data.</text>
</comment>
<dbReference type="InterPro" id="IPR027543">
    <property type="entry name" value="Lon_bac"/>
</dbReference>
<evidence type="ECO:0000256" key="1">
    <source>
        <dbReference type="ARBA" id="ARBA00004496"/>
    </source>
</evidence>
<dbReference type="Gene3D" id="1.20.58.1480">
    <property type="match status" value="1"/>
</dbReference>
<dbReference type="GO" id="GO:0043565">
    <property type="term" value="F:sequence-specific DNA binding"/>
    <property type="evidence" value="ECO:0007669"/>
    <property type="project" value="UniProtKB-UniRule"/>
</dbReference>
<keyword evidence="8 10" id="KW-0346">Stress response</keyword>
<sequence>MTQTYPLLPLRDIVVFPGMVVPLFVGRDKSVAALEAAMEASKDIMLLAQLDPGCDDPEGDDLYDVGVIAQVLQLLKLPDGTVRVLVEGQTRARLTALEDLGTHILAEVEPLLPETVAGSEVTALMRQVVEQFGEYVKLNKKLGEDAGVDLTDVDDAGQLADTIAAAISAKVSDKQSLLSEASPLKRLELVMAFMEGELSVLQVERRIRGRVKRQMEKTQREYYLNEQLKAIQSELGGGDGDEGNEIAELTEKIEKTKLSKEAKAKAQAELKKLRSMQPMSAEATVIRNYLDVLLGLPWGKKSKLKKDIAKAQEILDADHYALEKVKDRIVEYLAVQARTNKLKGPILCLVGPPGVGKTSLGKSIAKATGREFVRQSLGGVRDEAEIRGHRRTYIGSMPGKIVANLKKAGTSNPLFLLDEIDKLGQDFRGDPASALLEVLDPEQNAKFQDHYLELDLDLSDIMFVCTANSLNLPQPLLDRMEIIRLEGYTEDEKVEIAQRHLVEKQVKAHGLKKGEFELTEEALRDLIRYYTREAGVRTLEREIAKLCRKSLRQILEKKTDSVTITPENLGDYSGVRKFKHGVSEEEPQVGAVTGLAWTSVGGELLTIESVTTPGKGEIKTTGKLGQVMNESVQAAFSFVKARAPAYGIKPSVFNRKNVHIHLPEGAVPKDGPSAGIGMVTSIVSTLSGIAVRPEVAMTGEVTLRGRVLAIGGLKEKLLAALRGGIKTVLIPEENVKDLAEIPANAKEGLEIIPVSHVDQVLTHALVEAPVPIEWTEADDLASQPGGTASGANPLASDVPTAH</sequence>
<dbReference type="Gene3D" id="2.30.130.40">
    <property type="entry name" value="LON domain-like"/>
    <property type="match status" value="1"/>
</dbReference>
<dbReference type="GO" id="GO:0016887">
    <property type="term" value="F:ATP hydrolysis activity"/>
    <property type="evidence" value="ECO:0007669"/>
    <property type="project" value="UniProtKB-UniRule"/>
</dbReference>
<dbReference type="GO" id="GO:0006515">
    <property type="term" value="P:protein quality control for misfolded or incompletely synthesized proteins"/>
    <property type="evidence" value="ECO:0007669"/>
    <property type="project" value="UniProtKB-UniRule"/>
</dbReference>
<dbReference type="EC" id="3.4.21.53" evidence="10 11"/>
<dbReference type="EMBL" id="LZYB01000001">
    <property type="protein sequence ID" value="OBV11895.1"/>
    <property type="molecule type" value="Genomic_DNA"/>
</dbReference>
<dbReference type="InterPro" id="IPR027417">
    <property type="entry name" value="P-loop_NTPase"/>
</dbReference>
<evidence type="ECO:0000256" key="9">
    <source>
        <dbReference type="ARBA" id="ARBA00050665"/>
    </source>
</evidence>
<feature type="active site" evidence="10 12">
    <location>
        <position position="716"/>
    </location>
</feature>
<evidence type="ECO:0000256" key="2">
    <source>
        <dbReference type="ARBA" id="ARBA00022490"/>
    </source>
</evidence>
<dbReference type="PRINTS" id="PR00830">
    <property type="entry name" value="ENDOLAPTASE"/>
</dbReference>
<keyword evidence="4 10" id="KW-0547">Nucleotide-binding</keyword>
<dbReference type="InterPro" id="IPR054594">
    <property type="entry name" value="Lon_lid"/>
</dbReference>
<evidence type="ECO:0000313" key="18">
    <source>
        <dbReference type="EMBL" id="OBV11895.1"/>
    </source>
</evidence>
<evidence type="ECO:0000313" key="19">
    <source>
        <dbReference type="Proteomes" id="UP000092484"/>
    </source>
</evidence>
<evidence type="ECO:0000256" key="13">
    <source>
        <dbReference type="PIRSR" id="PIRSR001174-2"/>
    </source>
</evidence>
<feature type="region of interest" description="Disordered" evidence="15">
    <location>
        <begin position="780"/>
        <end position="802"/>
    </location>
</feature>
<evidence type="ECO:0000256" key="5">
    <source>
        <dbReference type="ARBA" id="ARBA00022801"/>
    </source>
</evidence>
<dbReference type="Gene3D" id="3.30.230.10">
    <property type="match status" value="1"/>
</dbReference>
<dbReference type="InterPro" id="IPR027065">
    <property type="entry name" value="Lon_Prtase"/>
</dbReference>
<dbReference type="HAMAP" id="MF_01973">
    <property type="entry name" value="lon_bact"/>
    <property type="match status" value="1"/>
</dbReference>
<dbReference type="PATRIC" id="fig|1300349.4.peg.26"/>
<dbReference type="SUPFAM" id="SSF54211">
    <property type="entry name" value="Ribosomal protein S5 domain 2-like"/>
    <property type="match status" value="1"/>
</dbReference>
<dbReference type="FunFam" id="1.20.5.5270:FF:000002">
    <property type="entry name" value="Lon protease homolog"/>
    <property type="match status" value="1"/>
</dbReference>
<dbReference type="Gene3D" id="1.20.5.5270">
    <property type="match status" value="1"/>
</dbReference>
<feature type="domain" description="Lon N-terminal" evidence="17">
    <location>
        <begin position="5"/>
        <end position="198"/>
    </location>
</feature>
<evidence type="ECO:0000256" key="12">
    <source>
        <dbReference type="PIRSR" id="PIRSR001174-1"/>
    </source>
</evidence>
<organism evidence="18 19">
    <name type="scientific">Erythrobacter dokdonensis DSW-74</name>
    <dbReference type="NCBI Taxonomy" id="1300349"/>
    <lineage>
        <taxon>Bacteria</taxon>
        <taxon>Pseudomonadati</taxon>
        <taxon>Pseudomonadota</taxon>
        <taxon>Alphaproteobacteria</taxon>
        <taxon>Sphingomonadales</taxon>
        <taxon>Erythrobacteraceae</taxon>
        <taxon>Erythrobacter/Porphyrobacter group</taxon>
        <taxon>Erythrobacter</taxon>
    </lineage>
</organism>
<keyword evidence="19" id="KW-1185">Reference proteome</keyword>
<dbReference type="PROSITE" id="PS51786">
    <property type="entry name" value="LON_PROTEOLYTIC"/>
    <property type="match status" value="1"/>
</dbReference>
<dbReference type="InterPro" id="IPR004815">
    <property type="entry name" value="Lon_bac/euk-typ"/>
</dbReference>
<comment type="subcellular location">
    <subcellularLocation>
        <location evidence="1 10 11">Cytoplasm</location>
    </subcellularLocation>
</comment>
<dbReference type="Pfam" id="PF05362">
    <property type="entry name" value="Lon_C"/>
    <property type="match status" value="1"/>
</dbReference>
<dbReference type="PROSITE" id="PS51787">
    <property type="entry name" value="LON_N"/>
    <property type="match status" value="1"/>
</dbReference>
<comment type="subunit">
    <text evidence="10 11">Homohexamer. Organized in a ring with a central cavity.</text>
</comment>
<dbReference type="Pfam" id="PF22667">
    <property type="entry name" value="Lon_lid"/>
    <property type="match status" value="1"/>
</dbReference>